<dbReference type="RefSeq" id="XP_041297723.1">
    <property type="nucleotide sequence ID" value="XM_041443885.1"/>
</dbReference>
<protein>
    <submittedName>
        <fullName evidence="2">Uncharacterized protein</fullName>
    </submittedName>
</protein>
<evidence type="ECO:0000256" key="1">
    <source>
        <dbReference type="SAM" id="Phobius"/>
    </source>
</evidence>
<dbReference type="OrthoDB" id="2691602at2759"/>
<dbReference type="Proteomes" id="UP000823399">
    <property type="component" value="Unassembled WGS sequence"/>
</dbReference>
<feature type="transmembrane region" description="Helical" evidence="1">
    <location>
        <begin position="36"/>
        <end position="65"/>
    </location>
</feature>
<keyword evidence="1" id="KW-0812">Transmembrane</keyword>
<dbReference type="EMBL" id="JABBWM010000006">
    <property type="protein sequence ID" value="KAG2116624.1"/>
    <property type="molecule type" value="Genomic_DNA"/>
</dbReference>
<comment type="caution">
    <text evidence="2">The sequence shown here is derived from an EMBL/GenBank/DDBJ whole genome shotgun (WGS) entry which is preliminary data.</text>
</comment>
<dbReference type="GeneID" id="64706144"/>
<gene>
    <name evidence="2" type="ORF">F5147DRAFT_833797</name>
</gene>
<proteinExistence type="predicted"/>
<dbReference type="AlphaFoldDB" id="A0A9P7FGV5"/>
<keyword evidence="1" id="KW-1133">Transmembrane helix</keyword>
<feature type="transmembrane region" description="Helical" evidence="1">
    <location>
        <begin position="6"/>
        <end position="24"/>
    </location>
</feature>
<name>A0A9P7FGV5_9AGAM</name>
<accession>A0A9P7FGV5</accession>
<evidence type="ECO:0000313" key="3">
    <source>
        <dbReference type="Proteomes" id="UP000823399"/>
    </source>
</evidence>
<keyword evidence="1" id="KW-0472">Membrane</keyword>
<evidence type="ECO:0000313" key="2">
    <source>
        <dbReference type="EMBL" id="KAG2116624.1"/>
    </source>
</evidence>
<keyword evidence="3" id="KW-1185">Reference proteome</keyword>
<reference evidence="2" key="1">
    <citation type="journal article" date="2020" name="New Phytol.">
        <title>Comparative genomics reveals dynamic genome evolution in host specialist ectomycorrhizal fungi.</title>
        <authorList>
            <person name="Lofgren L.A."/>
            <person name="Nguyen N.H."/>
            <person name="Vilgalys R."/>
            <person name="Ruytinx J."/>
            <person name="Liao H.L."/>
            <person name="Branco S."/>
            <person name="Kuo A."/>
            <person name="LaButti K."/>
            <person name="Lipzen A."/>
            <person name="Andreopoulos W."/>
            <person name="Pangilinan J."/>
            <person name="Riley R."/>
            <person name="Hundley H."/>
            <person name="Na H."/>
            <person name="Barry K."/>
            <person name="Grigoriev I.V."/>
            <person name="Stajich J.E."/>
            <person name="Kennedy P.G."/>
        </authorList>
    </citation>
    <scope>NUCLEOTIDE SEQUENCE</scope>
    <source>
        <strain evidence="2">FC423</strain>
    </source>
</reference>
<feature type="transmembrane region" description="Helical" evidence="1">
    <location>
        <begin position="71"/>
        <end position="90"/>
    </location>
</feature>
<sequence>MFTIFLVAAAATGLGLILISSFKATDPYLFPKRPSFILCVIQTFLISTFLGGVAVASISILLSHYTGFRGFPIFLAFWGVKVICDIIYLIEAYRHLLARHQELDWFWRYSPELHLRYPNLKTKLSESKQFLLLLKNRVIFVSLLEHHALRSHVETLLRLGLNELTPVVPSAQIEGALRAPSGEENECCSFVTGSQGGLHPPLASWPQSAS</sequence>
<organism evidence="2 3">
    <name type="scientific">Suillus discolor</name>
    <dbReference type="NCBI Taxonomy" id="1912936"/>
    <lineage>
        <taxon>Eukaryota</taxon>
        <taxon>Fungi</taxon>
        <taxon>Dikarya</taxon>
        <taxon>Basidiomycota</taxon>
        <taxon>Agaricomycotina</taxon>
        <taxon>Agaricomycetes</taxon>
        <taxon>Agaricomycetidae</taxon>
        <taxon>Boletales</taxon>
        <taxon>Suillineae</taxon>
        <taxon>Suillaceae</taxon>
        <taxon>Suillus</taxon>
    </lineage>
</organism>